<feature type="chain" id="PRO_5012823936" description="Cobalt transporter subunit (CbtB)" evidence="1">
    <location>
        <begin position="28"/>
        <end position="121"/>
    </location>
</feature>
<organism evidence="2 3">
    <name type="scientific">Roseovarius gaetbuli</name>
    <dbReference type="NCBI Taxonomy" id="1356575"/>
    <lineage>
        <taxon>Bacteria</taxon>
        <taxon>Pseudomonadati</taxon>
        <taxon>Pseudomonadota</taxon>
        <taxon>Alphaproteobacteria</taxon>
        <taxon>Rhodobacterales</taxon>
        <taxon>Roseobacteraceae</taxon>
        <taxon>Roseovarius</taxon>
    </lineage>
</organism>
<dbReference type="Proteomes" id="UP000194012">
    <property type="component" value="Unassembled WGS sequence"/>
</dbReference>
<dbReference type="EMBL" id="FWFJ01000082">
    <property type="protein sequence ID" value="SLN76368.1"/>
    <property type="molecule type" value="Genomic_DNA"/>
</dbReference>
<sequence>MMNVRVTFQTFLLALIVAIAANGVAMASNDVMHQDHCAHAASDSRHAAPMVMDHASQPAASGETAPDHDHETCMMHACSAVAYEASEAVVISVLLSAAIVSKEQELVALNRADGLLRPPNT</sequence>
<evidence type="ECO:0000313" key="2">
    <source>
        <dbReference type="EMBL" id="SLN76368.1"/>
    </source>
</evidence>
<keyword evidence="1" id="KW-0732">Signal</keyword>
<proteinExistence type="predicted"/>
<reference evidence="3" key="1">
    <citation type="submission" date="2017-03" db="EMBL/GenBank/DDBJ databases">
        <authorList>
            <person name="Rodrigo-Torres L."/>
            <person name="Arahal R.D."/>
            <person name="Lucena T."/>
        </authorList>
    </citation>
    <scope>NUCLEOTIDE SEQUENCE [LARGE SCALE GENOMIC DNA]</scope>
    <source>
        <strain evidence="3">CECT 8370</strain>
    </source>
</reference>
<protein>
    <recommendedName>
        <fullName evidence="4">Cobalt transporter subunit (CbtB)</fullName>
    </recommendedName>
</protein>
<feature type="signal peptide" evidence="1">
    <location>
        <begin position="1"/>
        <end position="27"/>
    </location>
</feature>
<evidence type="ECO:0000256" key="1">
    <source>
        <dbReference type="SAM" id="SignalP"/>
    </source>
</evidence>
<evidence type="ECO:0000313" key="3">
    <source>
        <dbReference type="Proteomes" id="UP000194012"/>
    </source>
</evidence>
<dbReference type="AlphaFoldDB" id="A0A1X7AD04"/>
<evidence type="ECO:0008006" key="4">
    <source>
        <dbReference type="Google" id="ProtNLM"/>
    </source>
</evidence>
<accession>A0A1X7AD04</accession>
<name>A0A1X7AD04_9RHOB</name>
<gene>
    <name evidence="2" type="ORF">ROG8370_03867</name>
</gene>
<keyword evidence="3" id="KW-1185">Reference proteome</keyword>